<feature type="compositionally biased region" description="Basic and acidic residues" evidence="1">
    <location>
        <begin position="40"/>
        <end position="58"/>
    </location>
</feature>
<evidence type="ECO:0000256" key="1">
    <source>
        <dbReference type="SAM" id="MobiDB-lite"/>
    </source>
</evidence>
<dbReference type="InterPro" id="IPR012337">
    <property type="entry name" value="RNaseH-like_sf"/>
</dbReference>
<comment type="caution">
    <text evidence="2">The sequence shown here is derived from an EMBL/GenBank/DDBJ whole genome shotgun (WGS) entry which is preliminary data.</text>
</comment>
<gene>
    <name evidence="2" type="ORF">SKAU_G00151800</name>
</gene>
<organism evidence="2 3">
    <name type="scientific">Synaphobranchus kaupii</name>
    <name type="common">Kaup's arrowtooth eel</name>
    <dbReference type="NCBI Taxonomy" id="118154"/>
    <lineage>
        <taxon>Eukaryota</taxon>
        <taxon>Metazoa</taxon>
        <taxon>Chordata</taxon>
        <taxon>Craniata</taxon>
        <taxon>Vertebrata</taxon>
        <taxon>Euteleostomi</taxon>
        <taxon>Actinopterygii</taxon>
        <taxon>Neopterygii</taxon>
        <taxon>Teleostei</taxon>
        <taxon>Anguilliformes</taxon>
        <taxon>Synaphobranchidae</taxon>
        <taxon>Synaphobranchus</taxon>
    </lineage>
</organism>
<dbReference type="InterPro" id="IPR052035">
    <property type="entry name" value="ZnF_BED_domain_contain"/>
</dbReference>
<dbReference type="AlphaFoldDB" id="A0A9Q1FHB7"/>
<feature type="region of interest" description="Disordered" evidence="1">
    <location>
        <begin position="1"/>
        <end position="58"/>
    </location>
</feature>
<dbReference type="SUPFAM" id="SSF53098">
    <property type="entry name" value="Ribonuclease H-like"/>
    <property type="match status" value="1"/>
</dbReference>
<proteinExistence type="predicted"/>
<dbReference type="PANTHER" id="PTHR46481">
    <property type="entry name" value="ZINC FINGER BED DOMAIN-CONTAINING PROTEIN 4"/>
    <property type="match status" value="1"/>
</dbReference>
<reference evidence="2" key="1">
    <citation type="journal article" date="2023" name="Science">
        <title>Genome structures resolve the early diversification of teleost fishes.</title>
        <authorList>
            <person name="Parey E."/>
            <person name="Louis A."/>
            <person name="Montfort J."/>
            <person name="Bouchez O."/>
            <person name="Roques C."/>
            <person name="Iampietro C."/>
            <person name="Lluch J."/>
            <person name="Castinel A."/>
            <person name="Donnadieu C."/>
            <person name="Desvignes T."/>
            <person name="Floi Bucao C."/>
            <person name="Jouanno E."/>
            <person name="Wen M."/>
            <person name="Mejri S."/>
            <person name="Dirks R."/>
            <person name="Jansen H."/>
            <person name="Henkel C."/>
            <person name="Chen W.J."/>
            <person name="Zahm M."/>
            <person name="Cabau C."/>
            <person name="Klopp C."/>
            <person name="Thompson A.W."/>
            <person name="Robinson-Rechavi M."/>
            <person name="Braasch I."/>
            <person name="Lecointre G."/>
            <person name="Bobe J."/>
            <person name="Postlethwait J.H."/>
            <person name="Berthelot C."/>
            <person name="Roest Crollius H."/>
            <person name="Guiguen Y."/>
        </authorList>
    </citation>
    <scope>NUCLEOTIDE SEQUENCE</scope>
    <source>
        <strain evidence="2">WJC10195</strain>
    </source>
</reference>
<name>A0A9Q1FHB7_SYNKA</name>
<dbReference type="PANTHER" id="PTHR46481:SF9">
    <property type="entry name" value="ZINC FINGER BED DOMAIN-CONTAINING PROTEIN 1-LIKE"/>
    <property type="match status" value="1"/>
</dbReference>
<evidence type="ECO:0000313" key="3">
    <source>
        <dbReference type="Proteomes" id="UP001152622"/>
    </source>
</evidence>
<keyword evidence="3" id="KW-1185">Reference proteome</keyword>
<sequence length="205" mass="23008">MSFSGEPETKDGTLGPPGKRVRVERAGSPVPSCLSMKSDASMDHPHNFRGEVSGDPRIQRSLESDRFEETSSEKLSFPKQKLITESPTRWGSRLNMIERILDQEKAISQVLKADKKTRHLVPSWQEIDVLESVKKALSPLKDFTDALSGEDYVSLSYVKSALHLLKVSILHLDDDDTELTKTMKPTIFDYLTAKYQCPVAQNTLS</sequence>
<accession>A0A9Q1FHB7</accession>
<evidence type="ECO:0000313" key="2">
    <source>
        <dbReference type="EMBL" id="KAJ8358655.1"/>
    </source>
</evidence>
<dbReference type="EMBL" id="JAINUF010000005">
    <property type="protein sequence ID" value="KAJ8358655.1"/>
    <property type="molecule type" value="Genomic_DNA"/>
</dbReference>
<protein>
    <submittedName>
        <fullName evidence="2">Uncharacterized protein</fullName>
    </submittedName>
</protein>
<dbReference type="Proteomes" id="UP001152622">
    <property type="component" value="Chromosome 5"/>
</dbReference>
<dbReference type="OrthoDB" id="8951038at2759"/>